<dbReference type="GO" id="GO:0007166">
    <property type="term" value="P:cell surface receptor signaling pathway"/>
    <property type="evidence" value="ECO:0007669"/>
    <property type="project" value="InterPro"/>
</dbReference>
<dbReference type="GO" id="GO:0004674">
    <property type="term" value="F:protein serine/threonine kinase activity"/>
    <property type="evidence" value="ECO:0007669"/>
    <property type="project" value="TreeGrafter"/>
</dbReference>
<dbReference type="GO" id="GO:0005524">
    <property type="term" value="F:ATP binding"/>
    <property type="evidence" value="ECO:0007669"/>
    <property type="project" value="UniProtKB-KW"/>
</dbReference>
<evidence type="ECO:0000256" key="2">
    <source>
        <dbReference type="ARBA" id="ARBA00022840"/>
    </source>
</evidence>
<dbReference type="Proteomes" id="UP000290289">
    <property type="component" value="Chromosome 1"/>
</dbReference>
<dbReference type="AlphaFoldDB" id="A0A498KMQ9"/>
<dbReference type="PANTHER" id="PTHR27005">
    <property type="entry name" value="WALL-ASSOCIATED RECEPTOR KINASE-LIKE 21"/>
    <property type="match status" value="1"/>
</dbReference>
<protein>
    <recommendedName>
        <fullName evidence="5">Serine-threonine/tyrosine-protein kinase catalytic domain-containing protein</fullName>
    </recommendedName>
</protein>
<evidence type="ECO:0000256" key="1">
    <source>
        <dbReference type="ARBA" id="ARBA00022741"/>
    </source>
</evidence>
<dbReference type="InterPro" id="IPR045274">
    <property type="entry name" value="WAK-like"/>
</dbReference>
<accession>A0A498KMQ9</accession>
<dbReference type="PANTHER" id="PTHR27005:SF283">
    <property type="entry name" value="OS02G0633066 PROTEIN"/>
    <property type="match status" value="1"/>
</dbReference>
<organism evidence="3 4">
    <name type="scientific">Malus domestica</name>
    <name type="common">Apple</name>
    <name type="synonym">Pyrus malus</name>
    <dbReference type="NCBI Taxonomy" id="3750"/>
    <lineage>
        <taxon>Eukaryota</taxon>
        <taxon>Viridiplantae</taxon>
        <taxon>Streptophyta</taxon>
        <taxon>Embryophyta</taxon>
        <taxon>Tracheophyta</taxon>
        <taxon>Spermatophyta</taxon>
        <taxon>Magnoliopsida</taxon>
        <taxon>eudicotyledons</taxon>
        <taxon>Gunneridae</taxon>
        <taxon>Pentapetalae</taxon>
        <taxon>rosids</taxon>
        <taxon>fabids</taxon>
        <taxon>Rosales</taxon>
        <taxon>Rosaceae</taxon>
        <taxon>Amygdaloideae</taxon>
        <taxon>Maleae</taxon>
        <taxon>Malus</taxon>
    </lineage>
</organism>
<name>A0A498KMQ9_MALDO</name>
<evidence type="ECO:0000313" key="4">
    <source>
        <dbReference type="Proteomes" id="UP000290289"/>
    </source>
</evidence>
<sequence length="135" mass="14892">MEDEVSTLPGTSRYLDPEYLKSHDVGVVLVEILTRQEAVSSNGSETSLANDFVRLVQEDRLVQILDGEINTDGFSFEMAQKVSELAVTCLRSSGEERPSMEKVAEELEGVVQTIINRVEHSTVDDNISSASRTSE</sequence>
<evidence type="ECO:0000313" key="3">
    <source>
        <dbReference type="EMBL" id="RXI09048.1"/>
    </source>
</evidence>
<proteinExistence type="predicted"/>
<dbReference type="GO" id="GO:0005886">
    <property type="term" value="C:plasma membrane"/>
    <property type="evidence" value="ECO:0007669"/>
    <property type="project" value="TreeGrafter"/>
</dbReference>
<keyword evidence="4" id="KW-1185">Reference proteome</keyword>
<reference evidence="3 4" key="1">
    <citation type="submission" date="2018-10" db="EMBL/GenBank/DDBJ databases">
        <title>A high-quality apple genome assembly.</title>
        <authorList>
            <person name="Hu J."/>
        </authorList>
    </citation>
    <scope>NUCLEOTIDE SEQUENCE [LARGE SCALE GENOMIC DNA]</scope>
    <source>
        <strain evidence="4">cv. HFTH1</strain>
        <tissue evidence="3">Young leaf</tissue>
    </source>
</reference>
<dbReference type="InterPro" id="IPR011009">
    <property type="entry name" value="Kinase-like_dom_sf"/>
</dbReference>
<keyword evidence="2" id="KW-0067">ATP-binding</keyword>
<evidence type="ECO:0008006" key="5">
    <source>
        <dbReference type="Google" id="ProtNLM"/>
    </source>
</evidence>
<keyword evidence="1" id="KW-0547">Nucleotide-binding</keyword>
<comment type="caution">
    <text evidence="3">The sequence shown here is derived from an EMBL/GenBank/DDBJ whole genome shotgun (WGS) entry which is preliminary data.</text>
</comment>
<dbReference type="EMBL" id="RDQH01000327">
    <property type="protein sequence ID" value="RXI09048.1"/>
    <property type="molecule type" value="Genomic_DNA"/>
</dbReference>
<gene>
    <name evidence="3" type="ORF">DVH24_023192</name>
</gene>
<dbReference type="Gene3D" id="1.10.510.10">
    <property type="entry name" value="Transferase(Phosphotransferase) domain 1"/>
    <property type="match status" value="1"/>
</dbReference>
<dbReference type="SUPFAM" id="SSF56112">
    <property type="entry name" value="Protein kinase-like (PK-like)"/>
    <property type="match status" value="1"/>
</dbReference>